<reference evidence="7 8" key="1">
    <citation type="journal article" date="2016" name="Nat. Commun.">
        <title>Thousands of microbial genomes shed light on interconnected biogeochemical processes in an aquifer system.</title>
        <authorList>
            <person name="Anantharaman K."/>
            <person name="Brown C.T."/>
            <person name="Hug L.A."/>
            <person name="Sharon I."/>
            <person name="Castelle C.J."/>
            <person name="Probst A.J."/>
            <person name="Thomas B.C."/>
            <person name="Singh A."/>
            <person name="Wilkins M.J."/>
            <person name="Karaoz U."/>
            <person name="Brodie E.L."/>
            <person name="Williams K.H."/>
            <person name="Hubbard S.S."/>
            <person name="Banfield J.F."/>
        </authorList>
    </citation>
    <scope>NUCLEOTIDE SEQUENCE [LARGE SCALE GENOMIC DNA]</scope>
</reference>
<dbReference type="PANTHER" id="PTHR11241">
    <property type="entry name" value="DEOXYURIDINE 5'-TRIPHOSPHATE NUCLEOTIDOHYDROLASE"/>
    <property type="match status" value="1"/>
</dbReference>
<dbReference type="GO" id="GO:0004170">
    <property type="term" value="F:dUTP diphosphatase activity"/>
    <property type="evidence" value="ECO:0007669"/>
    <property type="project" value="UniProtKB-EC"/>
</dbReference>
<dbReference type="EMBL" id="MFQH01000001">
    <property type="protein sequence ID" value="OGH78832.1"/>
    <property type="molecule type" value="Genomic_DNA"/>
</dbReference>
<dbReference type="NCBIfam" id="TIGR00576">
    <property type="entry name" value="dut"/>
    <property type="match status" value="1"/>
</dbReference>
<name>A0A1F6N4M5_9BACT</name>
<evidence type="ECO:0000256" key="2">
    <source>
        <dbReference type="ARBA" id="ARBA00012379"/>
    </source>
</evidence>
<dbReference type="CDD" id="cd07557">
    <property type="entry name" value="trimeric_dUTPase"/>
    <property type="match status" value="1"/>
</dbReference>
<organism evidence="7 8">
    <name type="scientific">Candidatus Magasanikbacteria bacterium RIFCSPLOWO2_01_FULL_40_15</name>
    <dbReference type="NCBI Taxonomy" id="1798686"/>
    <lineage>
        <taxon>Bacteria</taxon>
        <taxon>Candidatus Magasanikiibacteriota</taxon>
    </lineage>
</organism>
<dbReference type="PANTHER" id="PTHR11241:SF0">
    <property type="entry name" value="DEOXYURIDINE 5'-TRIPHOSPHATE NUCLEOTIDOHYDROLASE"/>
    <property type="match status" value="1"/>
</dbReference>
<dbReference type="SUPFAM" id="SSF51283">
    <property type="entry name" value="dUTPase-like"/>
    <property type="match status" value="1"/>
</dbReference>
<evidence type="ECO:0000313" key="7">
    <source>
        <dbReference type="EMBL" id="OGH78832.1"/>
    </source>
</evidence>
<evidence type="ECO:0000313" key="8">
    <source>
        <dbReference type="Proteomes" id="UP000177040"/>
    </source>
</evidence>
<accession>A0A1F6N4M5</accession>
<dbReference type="Pfam" id="PF00692">
    <property type="entry name" value="dUTPase"/>
    <property type="match status" value="1"/>
</dbReference>
<dbReference type="AlphaFoldDB" id="A0A1F6N4M5"/>
<evidence type="ECO:0000256" key="4">
    <source>
        <dbReference type="ARBA" id="ARBA00023080"/>
    </source>
</evidence>
<evidence type="ECO:0000256" key="5">
    <source>
        <dbReference type="ARBA" id="ARBA00047686"/>
    </source>
</evidence>
<dbReference type="InterPro" id="IPR033704">
    <property type="entry name" value="dUTPase_trimeric"/>
</dbReference>
<protein>
    <recommendedName>
        <fullName evidence="2">dUTP diphosphatase</fullName>
        <ecNumber evidence="2">3.6.1.23</ecNumber>
    </recommendedName>
</protein>
<evidence type="ECO:0000256" key="3">
    <source>
        <dbReference type="ARBA" id="ARBA00022801"/>
    </source>
</evidence>
<keyword evidence="4" id="KW-0546">Nucleotide metabolism</keyword>
<comment type="catalytic activity">
    <reaction evidence="5">
        <text>dUTP + H2O = dUMP + diphosphate + H(+)</text>
        <dbReference type="Rhea" id="RHEA:10248"/>
        <dbReference type="ChEBI" id="CHEBI:15377"/>
        <dbReference type="ChEBI" id="CHEBI:15378"/>
        <dbReference type="ChEBI" id="CHEBI:33019"/>
        <dbReference type="ChEBI" id="CHEBI:61555"/>
        <dbReference type="ChEBI" id="CHEBI:246422"/>
        <dbReference type="EC" id="3.6.1.23"/>
    </reaction>
</comment>
<dbReference type="InterPro" id="IPR029054">
    <property type="entry name" value="dUTPase-like"/>
</dbReference>
<evidence type="ECO:0000256" key="1">
    <source>
        <dbReference type="ARBA" id="ARBA00006581"/>
    </source>
</evidence>
<dbReference type="GO" id="GO:0000287">
    <property type="term" value="F:magnesium ion binding"/>
    <property type="evidence" value="ECO:0007669"/>
    <property type="project" value="InterPro"/>
</dbReference>
<dbReference type="EC" id="3.6.1.23" evidence="2"/>
<dbReference type="GO" id="GO:0006226">
    <property type="term" value="P:dUMP biosynthetic process"/>
    <property type="evidence" value="ECO:0007669"/>
    <property type="project" value="InterPro"/>
</dbReference>
<feature type="domain" description="dUTPase-like" evidence="6">
    <location>
        <begin position="13"/>
        <end position="142"/>
    </location>
</feature>
<sequence>MLIKIKRVDTSLPLPAYQTLGAAAFDLYSRIDIIIPAKTIAKIPTNLIIKIPTGYLLAIVTRSSTAIKKGLSLLQGFGIIDQDYCGPADEILYQVYNFTDSEVHVERGERVGQAAFLRVDQMEWEEVVEMTEPNRGGFGSTG</sequence>
<dbReference type="Proteomes" id="UP000177040">
    <property type="component" value="Unassembled WGS sequence"/>
</dbReference>
<evidence type="ECO:0000259" key="6">
    <source>
        <dbReference type="Pfam" id="PF00692"/>
    </source>
</evidence>
<dbReference type="GO" id="GO:0046081">
    <property type="term" value="P:dUTP catabolic process"/>
    <property type="evidence" value="ECO:0007669"/>
    <property type="project" value="InterPro"/>
</dbReference>
<comment type="similarity">
    <text evidence="1">Belongs to the dUTPase family.</text>
</comment>
<dbReference type="InterPro" id="IPR036157">
    <property type="entry name" value="dUTPase-like_sf"/>
</dbReference>
<dbReference type="Gene3D" id="2.70.40.10">
    <property type="match status" value="1"/>
</dbReference>
<gene>
    <name evidence="7" type="ORF">A2983_00660</name>
</gene>
<comment type="caution">
    <text evidence="7">The sequence shown here is derived from an EMBL/GenBank/DDBJ whole genome shotgun (WGS) entry which is preliminary data.</text>
</comment>
<dbReference type="InterPro" id="IPR008181">
    <property type="entry name" value="dUTPase"/>
</dbReference>
<keyword evidence="3" id="KW-0378">Hydrolase</keyword>
<proteinExistence type="inferred from homology"/>